<protein>
    <submittedName>
        <fullName evidence="1">Uncharacterized protein</fullName>
    </submittedName>
</protein>
<gene>
    <name evidence="1" type="ORF">GTHE00462_LOCUS28438</name>
</gene>
<dbReference type="InterPro" id="IPR016024">
    <property type="entry name" value="ARM-type_fold"/>
</dbReference>
<reference evidence="1" key="1">
    <citation type="submission" date="2021-01" db="EMBL/GenBank/DDBJ databases">
        <authorList>
            <person name="Corre E."/>
            <person name="Pelletier E."/>
            <person name="Niang G."/>
            <person name="Scheremetjew M."/>
            <person name="Finn R."/>
            <person name="Kale V."/>
            <person name="Holt S."/>
            <person name="Cochrane G."/>
            <person name="Meng A."/>
            <person name="Brown T."/>
            <person name="Cohen L."/>
        </authorList>
    </citation>
    <scope>NUCLEOTIDE SEQUENCE</scope>
    <source>
        <strain evidence="1">CCMP 2712</strain>
    </source>
</reference>
<dbReference type="EMBL" id="HBKN01036390">
    <property type="protein sequence ID" value="CAE2322863.1"/>
    <property type="molecule type" value="Transcribed_RNA"/>
</dbReference>
<dbReference type="SUPFAM" id="SSF48371">
    <property type="entry name" value="ARM repeat"/>
    <property type="match status" value="1"/>
</dbReference>
<dbReference type="Gene3D" id="1.25.10.10">
    <property type="entry name" value="Leucine-rich Repeat Variant"/>
    <property type="match status" value="1"/>
</dbReference>
<name>A0A7S4U6A1_GUITH</name>
<sequence>MRSFQEEYQFHLVSVQTKRKAALIHRSKMLAADDANGSHGSEDKEFPQCNKSGFLQEMGTMLREYRILSTGSPLRQGQVERNHAVVVPAGLSEGQSFRLKILNLGDVMVEVPKGAAGGSTLNVVIPAAPGRSDWDWDLQLAIRSGDSLVVMEIMHQHFHSSKVFTEACNSLVRVVEAEESNKRRSEFLDLRAIEMITQGSHEHNKEEPAVVAGAQALSALFFDSFNSTIAGAKAGAGRLLLDNLVLHMESAAVREFSLAALCNLCATAEGCQSLKDSQRSPKYTKYSVDILIEAMIRSQDAHTILEYGCQLLFRMVQGDAFLLKTFLNLERLRLLTRIHLAWKKSAGTAGGVDHCGLLVHTTKGKSIKN</sequence>
<proteinExistence type="predicted"/>
<evidence type="ECO:0000313" key="1">
    <source>
        <dbReference type="EMBL" id="CAE2322863.1"/>
    </source>
</evidence>
<dbReference type="InterPro" id="IPR011989">
    <property type="entry name" value="ARM-like"/>
</dbReference>
<dbReference type="AlphaFoldDB" id="A0A7S4U6A1"/>
<organism evidence="1">
    <name type="scientific">Guillardia theta</name>
    <name type="common">Cryptophyte</name>
    <name type="synonym">Cryptomonas phi</name>
    <dbReference type="NCBI Taxonomy" id="55529"/>
    <lineage>
        <taxon>Eukaryota</taxon>
        <taxon>Cryptophyceae</taxon>
        <taxon>Pyrenomonadales</taxon>
        <taxon>Geminigeraceae</taxon>
        <taxon>Guillardia</taxon>
    </lineage>
</organism>
<accession>A0A7S4U6A1</accession>